<dbReference type="GO" id="GO:0008726">
    <property type="term" value="F:alkanesulfonate monooxygenase activity"/>
    <property type="evidence" value="ECO:0007669"/>
    <property type="project" value="TreeGrafter"/>
</dbReference>
<dbReference type="InterPro" id="IPR011251">
    <property type="entry name" value="Luciferase-like_dom"/>
</dbReference>
<keyword evidence="1" id="KW-0285">Flavoprotein</keyword>
<reference evidence="6" key="1">
    <citation type="journal article" date="1998" name="Chem. Biol.">
        <title>Biosynthesis of the ansamycin antibiotic rifamycin: deductions from the molecular analysis of the rif biosynthetic gene cluster of Amycolatopsis mediterranei S699.</title>
        <authorList>
            <person name="August P.R."/>
            <person name="Tang L."/>
            <person name="Yoon Y.J."/>
            <person name="Ning S."/>
            <person name="Mueller R."/>
            <person name="Yu T.W."/>
            <person name="Taylor M."/>
            <person name="Hoffmann D."/>
            <person name="Kim C.G."/>
            <person name="Zhang X."/>
            <person name="Hutchinson C.R."/>
            <person name="Floss H.G."/>
        </authorList>
    </citation>
    <scope>NUCLEOTIDE SEQUENCE</scope>
    <source>
        <strain evidence="6">S699</strain>
    </source>
</reference>
<dbReference type="GO" id="GO:0046306">
    <property type="term" value="P:alkanesulfonate catabolic process"/>
    <property type="evidence" value="ECO:0007669"/>
    <property type="project" value="TreeGrafter"/>
</dbReference>
<accession>O52567</accession>
<dbReference type="Pfam" id="PF00296">
    <property type="entry name" value="Bac_luciferase"/>
    <property type="match status" value="1"/>
</dbReference>
<dbReference type="AlphaFoldDB" id="O52567"/>
<evidence type="ECO:0000259" key="5">
    <source>
        <dbReference type="Pfam" id="PF00296"/>
    </source>
</evidence>
<organism evidence="6">
    <name type="scientific">Amycolatopsis mediterranei</name>
    <name type="common">Nocardia mediterranei</name>
    <dbReference type="NCBI Taxonomy" id="33910"/>
    <lineage>
        <taxon>Bacteria</taxon>
        <taxon>Bacillati</taxon>
        <taxon>Actinomycetota</taxon>
        <taxon>Actinomycetes</taxon>
        <taxon>Pseudonocardiales</taxon>
        <taxon>Pseudonocardiaceae</taxon>
        <taxon>Amycolatopsis</taxon>
    </lineage>
</organism>
<feature type="domain" description="Luciferase-like" evidence="5">
    <location>
        <begin position="35"/>
        <end position="297"/>
    </location>
</feature>
<name>O52567_AMYMD</name>
<dbReference type="Gene3D" id="3.20.20.30">
    <property type="entry name" value="Luciferase-like domain"/>
    <property type="match status" value="1"/>
</dbReference>
<keyword evidence="3" id="KW-0560">Oxidoreductase</keyword>
<evidence type="ECO:0000256" key="2">
    <source>
        <dbReference type="ARBA" id="ARBA00022643"/>
    </source>
</evidence>
<reference evidence="6" key="5">
    <citation type="submission" date="2003-01" db="EMBL/GenBank/DDBJ databases">
        <authorList>
            <person name="Yu T."/>
            <person name="August P.R."/>
            <person name="Tang L."/>
            <person name="Yoon Y.J."/>
            <person name="Ning S."/>
            <person name="Mueller R."/>
            <person name="Taylor M."/>
            <person name="Kim C."/>
            <person name="Zhang X."/>
            <person name="Pogosova-Agadjanyan E.L."/>
            <person name="Tin A.M."/>
            <person name="Hutchinson C.R."/>
            <person name="Floss H.G."/>
        </authorList>
    </citation>
    <scope>NUCLEOTIDE SEQUENCE</scope>
    <source>
        <strain evidence="6">S699</strain>
    </source>
</reference>
<dbReference type="InterPro" id="IPR050172">
    <property type="entry name" value="SsuD_RutA_monooxygenase"/>
</dbReference>
<dbReference type="PANTHER" id="PTHR42847">
    <property type="entry name" value="ALKANESULFONATE MONOOXYGENASE"/>
    <property type="match status" value="1"/>
</dbReference>
<dbReference type="InterPro" id="IPR036661">
    <property type="entry name" value="Luciferase-like_sf"/>
</dbReference>
<reference evidence="6" key="4">
    <citation type="journal article" date="2001" name="J. Biol. Chem.">
        <title>Mutational analysis and reconstituted expression of the biosynthetic genes involved in the formation of 3-amino-5-hydroxybenzoic acid, the starter unit of rifamycin biosynthesis in amycolatopsis Mediterranei S699.</title>
        <authorList>
            <person name="Yu T.W."/>
            <person name="Muller R."/>
            <person name="Muller M."/>
            <person name="Zhang X."/>
            <person name="Draeger G."/>
            <person name="Kim C.G."/>
            <person name="Leistner E."/>
            <person name="Floss H.G."/>
        </authorList>
    </citation>
    <scope>NUCLEOTIDE SEQUENCE</scope>
    <source>
        <strain evidence="6">S699</strain>
    </source>
</reference>
<keyword evidence="4" id="KW-0503">Monooxygenase</keyword>
<evidence type="ECO:0000256" key="4">
    <source>
        <dbReference type="ARBA" id="ARBA00023033"/>
    </source>
</evidence>
<keyword evidence="2" id="KW-0288">FMN</keyword>
<proteinExistence type="predicted"/>
<evidence type="ECO:0000256" key="3">
    <source>
        <dbReference type="ARBA" id="ARBA00023002"/>
    </source>
</evidence>
<reference evidence="6" key="2">
    <citation type="journal article" date="1998" name="J. Biol. Chem.">
        <title>3-amino-5-hydroxybenzoic acid synthase, the terminal enzyme in the formation of the precursor of mC7N units in rifamycin and related antibiotics.</title>
        <authorList>
            <person name="Kim C.G."/>
            <person name="Yu T.W."/>
            <person name="Fryhle C.B."/>
            <person name="Handa S."/>
            <person name="Floss H.G."/>
        </authorList>
    </citation>
    <scope>NUCLEOTIDE SEQUENCE</scope>
    <source>
        <strain evidence="6">S699</strain>
    </source>
</reference>
<reference evidence="6" key="3">
    <citation type="submission" date="1998-01" db="EMBL/GenBank/DDBJ databases">
        <title>Rifamycin insusceptibility: exploring the rif gene cluster of Amycolatopsis mediterranei S699.</title>
        <authorList>
            <person name="Yu T.-W."/>
            <person name="Pogosova-Agadjanyan E.L."/>
            <person name="Kuan L.-Y."/>
            <person name="Bai L."/>
            <person name="Tin A.M."/>
            <person name="Adman E."/>
            <person name="Floss H.G."/>
        </authorList>
    </citation>
    <scope>NUCLEOTIDE SEQUENCE</scope>
    <source>
        <strain evidence="6">S699</strain>
    </source>
</reference>
<dbReference type="NCBIfam" id="TIGR03621">
    <property type="entry name" value="F420_MSMEG_2516"/>
    <property type="match status" value="1"/>
</dbReference>
<dbReference type="CDD" id="cd01097">
    <property type="entry name" value="Tetrahydromethanopterin_reductase"/>
    <property type="match status" value="1"/>
</dbReference>
<dbReference type="PANTHER" id="PTHR42847:SF4">
    <property type="entry name" value="ALKANESULFONATE MONOOXYGENASE-RELATED"/>
    <property type="match status" value="1"/>
</dbReference>
<dbReference type="EMBL" id="AF040570">
    <property type="protein sequence ID" value="AAC01735.3"/>
    <property type="molecule type" value="Genomic_DNA"/>
</dbReference>
<protein>
    <submittedName>
        <fullName evidence="6">Putative flavin-dependent oxidoreductase</fullName>
    </submittedName>
</protein>
<dbReference type="InterPro" id="IPR019923">
    <property type="entry name" value="Lucif-like_OxRdtase_MSMEG_2516"/>
</dbReference>
<evidence type="ECO:0000313" key="6">
    <source>
        <dbReference type="EMBL" id="AAC01735.3"/>
    </source>
</evidence>
<sequence>MGIPRPDSARWWENRPDNRSDAWYFAVMATGRKPFRFGVDLITPAPRQAWVESCRKAEDLGYDVIGVGDHLGMPAPFPALVLAAENTERVRLTTFVLNAGFHNPVLLAREVTGTDQLTGGRFELGLGAGYVEAEFEAAGIPFPTARQRLEHLERTIEQLKKSYADPAHQPRPAQPSGPPLLLGGRGNGLLTLAAAHADTIAFIGATASHKMLLADAAELADRVGFAKAALGPRAAEVELNVFAHYIDVTADRRAGLEALHRRMPERTVDQLAELPTVLVGTAAQIAEQLETHRERYGFSYFTVLEHNLEALAPVIDLLHGK</sequence>
<dbReference type="SUPFAM" id="SSF51679">
    <property type="entry name" value="Bacterial luciferase-like"/>
    <property type="match status" value="1"/>
</dbReference>
<evidence type="ECO:0000256" key="1">
    <source>
        <dbReference type="ARBA" id="ARBA00022630"/>
    </source>
</evidence>